<evidence type="ECO:0000259" key="4">
    <source>
        <dbReference type="PROSITE" id="PS50110"/>
    </source>
</evidence>
<organism evidence="5 6">
    <name type="scientific">Desulfoglaeba alkanexedens ALDC</name>
    <dbReference type="NCBI Taxonomy" id="980445"/>
    <lineage>
        <taxon>Bacteria</taxon>
        <taxon>Pseudomonadati</taxon>
        <taxon>Thermodesulfobacteriota</taxon>
        <taxon>Syntrophobacteria</taxon>
        <taxon>Syntrophobacterales</taxon>
        <taxon>Syntrophobacteraceae</taxon>
        <taxon>Desulfoglaeba</taxon>
    </lineage>
</organism>
<keyword evidence="6" id="KW-1185">Reference proteome</keyword>
<dbReference type="Pfam" id="PF00072">
    <property type="entry name" value="Response_reg"/>
    <property type="match status" value="1"/>
</dbReference>
<dbReference type="GO" id="GO:0000160">
    <property type="term" value="P:phosphorelay signal transduction system"/>
    <property type="evidence" value="ECO:0007669"/>
    <property type="project" value="UniProtKB-KW"/>
</dbReference>
<dbReference type="OrthoDB" id="9800029at2"/>
<reference evidence="5 6" key="2">
    <citation type="submission" date="2019-05" db="EMBL/GenBank/DDBJ databases">
        <authorList>
            <person name="Suflita J.M."/>
            <person name="Marks C.R."/>
        </authorList>
    </citation>
    <scope>NUCLEOTIDE SEQUENCE [LARGE SCALE GENOMIC DNA]</scope>
    <source>
        <strain evidence="5 6">ALDC</strain>
    </source>
</reference>
<accession>A0A4P8L1I2</accession>
<dbReference type="Proteomes" id="UP000298602">
    <property type="component" value="Chromosome"/>
</dbReference>
<feature type="modified residue" description="4-aspartylphosphate" evidence="3">
    <location>
        <position position="55"/>
    </location>
</feature>
<dbReference type="SUPFAM" id="SSF52172">
    <property type="entry name" value="CheY-like"/>
    <property type="match status" value="1"/>
</dbReference>
<evidence type="ECO:0000313" key="6">
    <source>
        <dbReference type="Proteomes" id="UP000298602"/>
    </source>
</evidence>
<evidence type="ECO:0000256" key="2">
    <source>
        <dbReference type="ARBA" id="ARBA00023012"/>
    </source>
</evidence>
<feature type="domain" description="Response regulatory" evidence="4">
    <location>
        <begin position="5"/>
        <end position="120"/>
    </location>
</feature>
<dbReference type="Gene3D" id="3.40.50.2300">
    <property type="match status" value="1"/>
</dbReference>
<sequence length="155" mass="17900">MKEFKVLMVDDEEDFVKALAERMKMRDLDSNVALNGEEALQLLQEDQVPDVMVLDLRMPGIDGMEVLRRVRQAYPQVQVIILTGHGTERDEEEAKRLGAFAYLQKPVELEKLIQTLKDAYKKKIEDSMMAAAFAEEGEFETARSFMEEDKKKKKK</sequence>
<keyword evidence="1 3" id="KW-0597">Phosphoprotein</keyword>
<dbReference type="CDD" id="cd17536">
    <property type="entry name" value="REC_YesN-like"/>
    <property type="match status" value="1"/>
</dbReference>
<name>A0A4P8L1I2_9BACT</name>
<dbReference type="EMBL" id="CP040098">
    <property type="protein sequence ID" value="QCQ21727.1"/>
    <property type="molecule type" value="Genomic_DNA"/>
</dbReference>
<dbReference type="InterPro" id="IPR050595">
    <property type="entry name" value="Bact_response_regulator"/>
</dbReference>
<proteinExistence type="predicted"/>
<keyword evidence="2" id="KW-0902">Two-component regulatory system</keyword>
<gene>
    <name evidence="5" type="ORF">FDQ92_05760</name>
</gene>
<dbReference type="InterPro" id="IPR011006">
    <property type="entry name" value="CheY-like_superfamily"/>
</dbReference>
<dbReference type="RefSeq" id="WP_137423696.1">
    <property type="nucleotide sequence ID" value="NZ_CP040098.1"/>
</dbReference>
<dbReference type="PANTHER" id="PTHR44591">
    <property type="entry name" value="STRESS RESPONSE REGULATOR PROTEIN 1"/>
    <property type="match status" value="1"/>
</dbReference>
<dbReference type="AlphaFoldDB" id="A0A4P8L1I2"/>
<dbReference type="InterPro" id="IPR001789">
    <property type="entry name" value="Sig_transdc_resp-reg_receiver"/>
</dbReference>
<dbReference type="SMART" id="SM00448">
    <property type="entry name" value="REC"/>
    <property type="match status" value="1"/>
</dbReference>
<evidence type="ECO:0000256" key="1">
    <source>
        <dbReference type="ARBA" id="ARBA00022553"/>
    </source>
</evidence>
<dbReference type="PANTHER" id="PTHR44591:SF14">
    <property type="entry name" value="PROTEIN PILG"/>
    <property type="match status" value="1"/>
</dbReference>
<evidence type="ECO:0000256" key="3">
    <source>
        <dbReference type="PROSITE-ProRule" id="PRU00169"/>
    </source>
</evidence>
<dbReference type="KEGG" id="dax:FDQ92_05760"/>
<dbReference type="PROSITE" id="PS50110">
    <property type="entry name" value="RESPONSE_REGULATORY"/>
    <property type="match status" value="1"/>
</dbReference>
<evidence type="ECO:0000313" key="5">
    <source>
        <dbReference type="EMBL" id="QCQ21727.1"/>
    </source>
</evidence>
<protein>
    <submittedName>
        <fullName evidence="5">Response regulator</fullName>
    </submittedName>
</protein>
<reference evidence="5 6" key="1">
    <citation type="submission" date="2019-05" db="EMBL/GenBank/DDBJ databases">
        <title>The Complete Genome Sequence of the n-alkane-degrading Desulfoglaeba alkanexedens ALDC reveals multiple alkylsuccinate synthase gene clusters.</title>
        <authorList>
            <person name="Callaghan A.V."/>
            <person name="Davidova I.A."/>
            <person name="Duncan K.E."/>
            <person name="Morris B."/>
            <person name="McInerney M.J."/>
        </authorList>
    </citation>
    <scope>NUCLEOTIDE SEQUENCE [LARGE SCALE GENOMIC DNA]</scope>
    <source>
        <strain evidence="5 6">ALDC</strain>
    </source>
</reference>